<evidence type="ECO:0008006" key="4">
    <source>
        <dbReference type="Google" id="ProtNLM"/>
    </source>
</evidence>
<keyword evidence="3" id="KW-1185">Reference proteome</keyword>
<proteinExistence type="predicted"/>
<sequence length="85" mass="9329">MTLGRKGITSGVINGLTLCCVWVNSVLCFTREACSAERYKTACPCWQERPVLFTHRSLPSALPTIAVCQLGIISRDPMIDIPSCQ</sequence>
<keyword evidence="1" id="KW-0732">Signal</keyword>
<protein>
    <recommendedName>
        <fullName evidence="4">Secreted protein</fullName>
    </recommendedName>
</protein>
<accession>A0ABN9D7H6</accession>
<feature type="chain" id="PRO_5045590632" description="Secreted protein" evidence="1">
    <location>
        <begin position="29"/>
        <end position="85"/>
    </location>
</feature>
<dbReference type="Proteomes" id="UP001162483">
    <property type="component" value="Unassembled WGS sequence"/>
</dbReference>
<name>A0ABN9D7H6_9NEOB</name>
<evidence type="ECO:0000313" key="2">
    <source>
        <dbReference type="EMBL" id="CAI9567885.1"/>
    </source>
</evidence>
<gene>
    <name evidence="2" type="ORF">SPARVUS_LOCUS6614527</name>
</gene>
<comment type="caution">
    <text evidence="2">The sequence shown here is derived from an EMBL/GenBank/DDBJ whole genome shotgun (WGS) entry which is preliminary data.</text>
</comment>
<organism evidence="2 3">
    <name type="scientific">Staurois parvus</name>
    <dbReference type="NCBI Taxonomy" id="386267"/>
    <lineage>
        <taxon>Eukaryota</taxon>
        <taxon>Metazoa</taxon>
        <taxon>Chordata</taxon>
        <taxon>Craniata</taxon>
        <taxon>Vertebrata</taxon>
        <taxon>Euteleostomi</taxon>
        <taxon>Amphibia</taxon>
        <taxon>Batrachia</taxon>
        <taxon>Anura</taxon>
        <taxon>Neobatrachia</taxon>
        <taxon>Ranoidea</taxon>
        <taxon>Ranidae</taxon>
        <taxon>Staurois</taxon>
    </lineage>
</organism>
<evidence type="ECO:0000256" key="1">
    <source>
        <dbReference type="SAM" id="SignalP"/>
    </source>
</evidence>
<reference evidence="2" key="1">
    <citation type="submission" date="2023-05" db="EMBL/GenBank/DDBJ databases">
        <authorList>
            <person name="Stuckert A."/>
        </authorList>
    </citation>
    <scope>NUCLEOTIDE SEQUENCE</scope>
</reference>
<feature type="signal peptide" evidence="1">
    <location>
        <begin position="1"/>
        <end position="28"/>
    </location>
</feature>
<dbReference type="EMBL" id="CATNWA010014132">
    <property type="protein sequence ID" value="CAI9567885.1"/>
    <property type="molecule type" value="Genomic_DNA"/>
</dbReference>
<evidence type="ECO:0000313" key="3">
    <source>
        <dbReference type="Proteomes" id="UP001162483"/>
    </source>
</evidence>